<comment type="caution">
    <text evidence="1">The sequence shown here is derived from an EMBL/GenBank/DDBJ whole genome shotgun (WGS) entry which is preliminary data.</text>
</comment>
<dbReference type="InterPro" id="IPR011008">
    <property type="entry name" value="Dimeric_a/b-barrel"/>
</dbReference>
<dbReference type="OrthoDB" id="2851338at2759"/>
<accession>A0A8H5AUA6</accession>
<evidence type="ECO:0000313" key="2">
    <source>
        <dbReference type="Proteomes" id="UP000567179"/>
    </source>
</evidence>
<dbReference type="AlphaFoldDB" id="A0A8H5AUA6"/>
<keyword evidence="2" id="KW-1185">Reference proteome</keyword>
<organism evidence="1 2">
    <name type="scientific">Psilocybe cf. subviscida</name>
    <dbReference type="NCBI Taxonomy" id="2480587"/>
    <lineage>
        <taxon>Eukaryota</taxon>
        <taxon>Fungi</taxon>
        <taxon>Dikarya</taxon>
        <taxon>Basidiomycota</taxon>
        <taxon>Agaricomycotina</taxon>
        <taxon>Agaricomycetes</taxon>
        <taxon>Agaricomycetidae</taxon>
        <taxon>Agaricales</taxon>
        <taxon>Agaricineae</taxon>
        <taxon>Strophariaceae</taxon>
        <taxon>Psilocybe</taxon>
    </lineage>
</organism>
<reference evidence="1 2" key="1">
    <citation type="journal article" date="2020" name="ISME J.">
        <title>Uncovering the hidden diversity of litter-decomposition mechanisms in mushroom-forming fungi.</title>
        <authorList>
            <person name="Floudas D."/>
            <person name="Bentzer J."/>
            <person name="Ahren D."/>
            <person name="Johansson T."/>
            <person name="Persson P."/>
            <person name="Tunlid A."/>
        </authorList>
    </citation>
    <scope>NUCLEOTIDE SEQUENCE [LARGE SCALE GENOMIC DNA]</scope>
    <source>
        <strain evidence="1 2">CBS 101986</strain>
    </source>
</reference>
<proteinExistence type="predicted"/>
<dbReference type="SUPFAM" id="SSF54909">
    <property type="entry name" value="Dimeric alpha+beta barrel"/>
    <property type="match status" value="1"/>
</dbReference>
<gene>
    <name evidence="1" type="ORF">D9619_008276</name>
</gene>
<dbReference type="EMBL" id="JAACJJ010000057">
    <property type="protein sequence ID" value="KAF5310983.1"/>
    <property type="molecule type" value="Genomic_DNA"/>
</dbReference>
<name>A0A8H5AUA6_9AGAR</name>
<dbReference type="Gene3D" id="3.30.70.100">
    <property type="match status" value="1"/>
</dbReference>
<evidence type="ECO:0000313" key="1">
    <source>
        <dbReference type="EMBL" id="KAF5310983.1"/>
    </source>
</evidence>
<dbReference type="Proteomes" id="UP000567179">
    <property type="component" value="Unassembled WGS sequence"/>
</dbReference>
<sequence>MALLFVYGEGGLVTDDEFADWYINDHGPLRLTVPGFNTASLYKATDARVPSWLAYYDLDSPATGTSDAYKALATKGSDSEKALVPRLQDLNRSLLTHLTTLTHPDTTSTSLPGAHIVIVSMQLGESQDEDAFNAWYNDEHIRDFLAVPGFLRVRRYKLLSNLQLVGKRETDEPVHTYWAIYDVDRDEFDKTPEFKATTRTPAAAKILSQIKAFNIRRFALHTSLPKPE</sequence>
<evidence type="ECO:0008006" key="3">
    <source>
        <dbReference type="Google" id="ProtNLM"/>
    </source>
</evidence>
<protein>
    <recommendedName>
        <fullName evidence="3">EthD domain-containing protein</fullName>
    </recommendedName>
</protein>